<protein>
    <submittedName>
        <fullName evidence="3">Uncharacterized protein</fullName>
    </submittedName>
</protein>
<reference evidence="3 4" key="1">
    <citation type="submission" date="2024-02" db="EMBL/GenBank/DDBJ databases">
        <title>De novo assembly and annotation of 12 fungi associated with fruit tree decline syndrome in Ontario, Canada.</title>
        <authorList>
            <person name="Sulman M."/>
            <person name="Ellouze W."/>
            <person name="Ilyukhin E."/>
        </authorList>
    </citation>
    <scope>NUCLEOTIDE SEQUENCE [LARGE SCALE GENOMIC DNA]</scope>
    <source>
        <strain evidence="3 4">M11/M66-122</strain>
    </source>
</reference>
<evidence type="ECO:0000313" key="3">
    <source>
        <dbReference type="EMBL" id="KAK7753181.1"/>
    </source>
</evidence>
<keyword evidence="4" id="KW-1185">Reference proteome</keyword>
<feature type="region of interest" description="Disordered" evidence="1">
    <location>
        <begin position="103"/>
        <end position="169"/>
    </location>
</feature>
<feature type="signal peptide" evidence="2">
    <location>
        <begin position="1"/>
        <end position="22"/>
    </location>
</feature>
<evidence type="ECO:0000256" key="1">
    <source>
        <dbReference type="SAM" id="MobiDB-lite"/>
    </source>
</evidence>
<evidence type="ECO:0000313" key="4">
    <source>
        <dbReference type="Proteomes" id="UP001320420"/>
    </source>
</evidence>
<dbReference type="AlphaFoldDB" id="A0AAN9UTM7"/>
<sequence length="181" mass="18565">MPSIRVLAVVATVALTCPSATAVLLPLAEVPGALSVAFDSRQVSPEAGRCHADCGYTILDATLTDHCTNSTWTGLLDDCLDCALQYDIWKDYGDGVGKAAEGCGLPAEPEQPGTASSSSAAPSTTDTASSNTTSATSTEVPTATVTTTSDVSATPSTTGGAQPSNTVSRWEYERVIVDWTS</sequence>
<keyword evidence="2" id="KW-0732">Signal</keyword>
<feature type="compositionally biased region" description="Polar residues" evidence="1">
    <location>
        <begin position="159"/>
        <end position="168"/>
    </location>
</feature>
<proteinExistence type="predicted"/>
<feature type="chain" id="PRO_5042954797" evidence="2">
    <location>
        <begin position="23"/>
        <end position="181"/>
    </location>
</feature>
<feature type="compositionally biased region" description="Low complexity" evidence="1">
    <location>
        <begin position="114"/>
        <end position="158"/>
    </location>
</feature>
<dbReference type="Proteomes" id="UP001320420">
    <property type="component" value="Unassembled WGS sequence"/>
</dbReference>
<evidence type="ECO:0000256" key="2">
    <source>
        <dbReference type="SAM" id="SignalP"/>
    </source>
</evidence>
<gene>
    <name evidence="3" type="ORF">SLS62_004914</name>
</gene>
<name>A0AAN9UTM7_9PEZI</name>
<comment type="caution">
    <text evidence="3">The sequence shown here is derived from an EMBL/GenBank/DDBJ whole genome shotgun (WGS) entry which is preliminary data.</text>
</comment>
<organism evidence="3 4">
    <name type="scientific">Diatrype stigma</name>
    <dbReference type="NCBI Taxonomy" id="117547"/>
    <lineage>
        <taxon>Eukaryota</taxon>
        <taxon>Fungi</taxon>
        <taxon>Dikarya</taxon>
        <taxon>Ascomycota</taxon>
        <taxon>Pezizomycotina</taxon>
        <taxon>Sordariomycetes</taxon>
        <taxon>Xylariomycetidae</taxon>
        <taxon>Xylariales</taxon>
        <taxon>Diatrypaceae</taxon>
        <taxon>Diatrype</taxon>
    </lineage>
</organism>
<dbReference type="EMBL" id="JAKJXP020000031">
    <property type="protein sequence ID" value="KAK7753181.1"/>
    <property type="molecule type" value="Genomic_DNA"/>
</dbReference>
<accession>A0AAN9UTM7</accession>